<gene>
    <name evidence="3" type="ORF">WNY58_14025</name>
</gene>
<feature type="transmembrane region" description="Helical" evidence="1">
    <location>
        <begin position="182"/>
        <end position="200"/>
    </location>
</feature>
<keyword evidence="1" id="KW-0812">Transmembrane</keyword>
<feature type="transmembrane region" description="Helical" evidence="1">
    <location>
        <begin position="45"/>
        <end position="66"/>
    </location>
</feature>
<sequence length="335" mass="37943">MNSKRQHILHWAEQGYISPDDVDAALSLSHANPDNQQWFQFIKNLFLWLGVIALAAGTLFFFAFNWDEMSNLVKFALVQTTLVVITLVYTKLKPFTLPSTAIAFLMVMLIGALLALSGQVYQTGADPWQLFAIWALFMTPIAVINRASTLWLLWVLLINLSCYLYYYDFRGVFGILLHYDDLVGLFLLFNTLLAIAFEVLQQGKTRCLDNRLVVQTCLLASGIAATWLAIWAIFDEATLQWGLPCYLVWILCTYLYYRYRLFDLFIISGCVTSTIVIASSLLIYIFNDALESDAFLIIAMFIIGLSSSAGIWLKKLSKEHAADQPIASDKEHHDA</sequence>
<dbReference type="Proteomes" id="UP001449225">
    <property type="component" value="Unassembled WGS sequence"/>
</dbReference>
<proteinExistence type="predicted"/>
<protein>
    <submittedName>
        <fullName evidence="3">DUF2157 domain-containing protein</fullName>
    </submittedName>
</protein>
<feature type="transmembrane region" description="Helical" evidence="1">
    <location>
        <begin position="239"/>
        <end position="257"/>
    </location>
</feature>
<dbReference type="InterPro" id="IPR018677">
    <property type="entry name" value="DUF2157"/>
</dbReference>
<feature type="transmembrane region" description="Helical" evidence="1">
    <location>
        <begin position="292"/>
        <end position="313"/>
    </location>
</feature>
<evidence type="ECO:0000313" key="4">
    <source>
        <dbReference type="Proteomes" id="UP001449225"/>
    </source>
</evidence>
<dbReference type="EMBL" id="JBBMRA010000015">
    <property type="protein sequence ID" value="MEM5537504.1"/>
    <property type="molecule type" value="Genomic_DNA"/>
</dbReference>
<evidence type="ECO:0000259" key="2">
    <source>
        <dbReference type="Pfam" id="PF09925"/>
    </source>
</evidence>
<reference evidence="3 4" key="1">
    <citation type="submission" date="2024-03" db="EMBL/GenBank/DDBJ databases">
        <title>Community enrichment and isolation of bacterial strains for fucoidan degradation.</title>
        <authorList>
            <person name="Sichert A."/>
        </authorList>
    </citation>
    <scope>NUCLEOTIDE SEQUENCE [LARGE SCALE GENOMIC DNA]</scope>
    <source>
        <strain evidence="3 4">AS76</strain>
    </source>
</reference>
<feature type="transmembrane region" description="Helical" evidence="1">
    <location>
        <begin position="127"/>
        <end position="144"/>
    </location>
</feature>
<comment type="caution">
    <text evidence="3">The sequence shown here is derived from an EMBL/GenBank/DDBJ whole genome shotgun (WGS) entry which is preliminary data.</text>
</comment>
<feature type="transmembrane region" description="Helical" evidence="1">
    <location>
        <begin position="72"/>
        <end position="89"/>
    </location>
</feature>
<dbReference type="Pfam" id="PF09925">
    <property type="entry name" value="DUF2157"/>
    <property type="match status" value="1"/>
</dbReference>
<feature type="transmembrane region" description="Helical" evidence="1">
    <location>
        <begin position="264"/>
        <end position="286"/>
    </location>
</feature>
<name>A0ABU9TUW5_9GAMM</name>
<evidence type="ECO:0000256" key="1">
    <source>
        <dbReference type="SAM" id="Phobius"/>
    </source>
</evidence>
<evidence type="ECO:0000313" key="3">
    <source>
        <dbReference type="EMBL" id="MEM5537504.1"/>
    </source>
</evidence>
<keyword evidence="1" id="KW-1133">Transmembrane helix</keyword>
<feature type="transmembrane region" description="Helical" evidence="1">
    <location>
        <begin position="212"/>
        <end position="233"/>
    </location>
</feature>
<feature type="transmembrane region" description="Helical" evidence="1">
    <location>
        <begin position="151"/>
        <end position="167"/>
    </location>
</feature>
<keyword evidence="1" id="KW-0472">Membrane</keyword>
<accession>A0ABU9TUW5</accession>
<dbReference type="RefSeq" id="WP_342854837.1">
    <property type="nucleotide sequence ID" value="NZ_JBBMRA010000015.1"/>
</dbReference>
<organism evidence="3 4">
    <name type="scientific">Neptuniibacter pectenicola</name>
    <dbReference type="NCBI Taxonomy" id="1806669"/>
    <lineage>
        <taxon>Bacteria</taxon>
        <taxon>Pseudomonadati</taxon>
        <taxon>Pseudomonadota</taxon>
        <taxon>Gammaproteobacteria</taxon>
        <taxon>Oceanospirillales</taxon>
        <taxon>Oceanospirillaceae</taxon>
        <taxon>Neptuniibacter</taxon>
    </lineage>
</organism>
<feature type="transmembrane region" description="Helical" evidence="1">
    <location>
        <begin position="101"/>
        <end position="121"/>
    </location>
</feature>
<feature type="domain" description="DUF2157" evidence="2">
    <location>
        <begin position="10"/>
        <end position="151"/>
    </location>
</feature>
<keyword evidence="4" id="KW-1185">Reference proteome</keyword>